<dbReference type="AlphaFoldDB" id="A0A1B9B841"/>
<keyword evidence="2" id="KW-1185">Reference proteome</keyword>
<sequence length="283" mass="32665">MAWTERDKVVWEEIMAWEQSLADYDGNDFQYTYSRWLNSALAAIPEETLSAFFGQLDNVLFHMHSLLQGSQFQNEARERILTSARVFREDVETLDDLKKLTIDQIRYLNSQQSTRHRLYSLIQGGITGTGGAIPISTDFAAMAILNLRAIQITAMTYGYDPQLPFEMMASLKVFHAAALPERLKAEGWQELLIELEERDHPYFYNEAEQLTDLTWMEGLVKQLGKLLAIAMFKNKKMANLPLISLVIGAGTNYRMTKNMTEFAEKYYQYRWLLEKREAASSTK</sequence>
<proteinExistence type="predicted"/>
<name>A0A1B9B841_9BACI</name>
<evidence type="ECO:0000313" key="1">
    <source>
        <dbReference type="EMBL" id="OCA92251.1"/>
    </source>
</evidence>
<dbReference type="PANTHER" id="PTHR41260">
    <property type="entry name" value="PROTEIN ECSC"/>
    <property type="match status" value="1"/>
</dbReference>
<comment type="caution">
    <text evidence="1">The sequence shown here is derived from an EMBL/GenBank/DDBJ whole genome shotgun (WGS) entry which is preliminary data.</text>
</comment>
<evidence type="ECO:0000313" key="2">
    <source>
        <dbReference type="Proteomes" id="UP000092578"/>
    </source>
</evidence>
<dbReference type="Proteomes" id="UP000092578">
    <property type="component" value="Unassembled WGS sequence"/>
</dbReference>
<dbReference type="RefSeq" id="WP_065408781.1">
    <property type="nucleotide sequence ID" value="NZ_MAYT01000001.1"/>
</dbReference>
<gene>
    <name evidence="1" type="ORF">A8F95_00545</name>
</gene>
<dbReference type="Pfam" id="PF12787">
    <property type="entry name" value="EcsC"/>
    <property type="match status" value="1"/>
</dbReference>
<protein>
    <submittedName>
        <fullName evidence="1">ABC transporter substrate-binding protein</fullName>
    </submittedName>
</protein>
<accession>A0A1B9B841</accession>
<organism evidence="1 2">
    <name type="scientific">Pseudobacillus wudalianchiensis</name>
    <dbReference type="NCBI Taxonomy" id="1743143"/>
    <lineage>
        <taxon>Bacteria</taxon>
        <taxon>Bacillati</taxon>
        <taxon>Bacillota</taxon>
        <taxon>Bacilli</taxon>
        <taxon>Bacillales</taxon>
        <taxon>Bacillaceae</taxon>
        <taxon>Pseudobacillus</taxon>
    </lineage>
</organism>
<reference evidence="2" key="1">
    <citation type="submission" date="2016-05" db="EMBL/GenBank/DDBJ databases">
        <authorList>
            <person name="Liu B."/>
            <person name="Wang J."/>
            <person name="Zhu Y."/>
            <person name="Liu G."/>
            <person name="Chen Q."/>
            <person name="Chen Z."/>
            <person name="Lan J."/>
            <person name="Che J."/>
            <person name="Ge C."/>
            <person name="Shi H."/>
            <person name="Pan Z."/>
            <person name="Liu X."/>
        </authorList>
    </citation>
    <scope>NUCLEOTIDE SEQUENCE [LARGE SCALE GENOMIC DNA]</scope>
    <source>
        <strain evidence="2">FJAT-27215</strain>
    </source>
</reference>
<dbReference type="InterPro" id="IPR024787">
    <property type="entry name" value="EcsC"/>
</dbReference>
<dbReference type="PANTHER" id="PTHR41260:SF1">
    <property type="entry name" value="PROTEIN ECSC"/>
    <property type="match status" value="1"/>
</dbReference>
<dbReference type="EMBL" id="MAYT01000001">
    <property type="protein sequence ID" value="OCA92251.1"/>
    <property type="molecule type" value="Genomic_DNA"/>
</dbReference>